<dbReference type="AlphaFoldDB" id="A0A9X2MFT6"/>
<dbReference type="InterPro" id="IPR021778">
    <property type="entry name" value="Se/S_carrier-like"/>
</dbReference>
<comment type="caution">
    <text evidence="2">The sequence shown here is derived from an EMBL/GenBank/DDBJ whole genome shotgun (WGS) entry which is preliminary data.</text>
</comment>
<dbReference type="RefSeq" id="WP_042681555.1">
    <property type="nucleotide sequence ID" value="NZ_CABKTM010000043.1"/>
</dbReference>
<dbReference type="Pfam" id="PF11823">
    <property type="entry name" value="Se_S_carrier"/>
    <property type="match status" value="1"/>
</dbReference>
<protein>
    <submittedName>
        <fullName evidence="2">DUF3343 domain-containing protein</fullName>
    </submittedName>
</protein>
<dbReference type="Proteomes" id="UP001142078">
    <property type="component" value="Unassembled WGS sequence"/>
</dbReference>
<dbReference type="OrthoDB" id="1708101at2"/>
<gene>
    <name evidence="2" type="ORF">NSA23_01885</name>
</gene>
<sequence>MREKNYYICLLSSKNYVIQIIYILENLGYTKFDIISTPYEIRRGCDYAIKFKKIEDLQIIMKETNKLNMEIKDVYKIERINGEKTIKKIKYFI</sequence>
<evidence type="ECO:0000259" key="1">
    <source>
        <dbReference type="Pfam" id="PF11823"/>
    </source>
</evidence>
<feature type="domain" description="Putative Se/S carrier protein-like" evidence="1">
    <location>
        <begin position="6"/>
        <end position="76"/>
    </location>
</feature>
<proteinExistence type="predicted"/>
<accession>A0A9X2MFT6</accession>
<organism evidence="2 3">
    <name type="scientific">Anaerosalibacter massiliensis</name>
    <dbReference type="NCBI Taxonomy" id="1347392"/>
    <lineage>
        <taxon>Bacteria</taxon>
        <taxon>Bacillati</taxon>
        <taxon>Bacillota</taxon>
        <taxon>Tissierellia</taxon>
        <taxon>Tissierellales</taxon>
        <taxon>Sporanaerobacteraceae</taxon>
        <taxon>Anaerosalibacter</taxon>
    </lineage>
</organism>
<name>A0A9X2MFT6_9FIRM</name>
<evidence type="ECO:0000313" key="2">
    <source>
        <dbReference type="EMBL" id="MCR2042859.1"/>
    </source>
</evidence>
<dbReference type="EMBL" id="JANJZL010000001">
    <property type="protein sequence ID" value="MCR2042859.1"/>
    <property type="molecule type" value="Genomic_DNA"/>
</dbReference>
<reference evidence="2" key="1">
    <citation type="submission" date="2022-07" db="EMBL/GenBank/DDBJ databases">
        <title>Enhanced cultured diversity of the mouse gut microbiota enables custom-made synthetic communities.</title>
        <authorList>
            <person name="Afrizal A."/>
        </authorList>
    </citation>
    <scope>NUCLEOTIDE SEQUENCE</scope>
    <source>
        <strain evidence="2">DSM 29482</strain>
    </source>
</reference>
<keyword evidence="3" id="KW-1185">Reference proteome</keyword>
<evidence type="ECO:0000313" key="3">
    <source>
        <dbReference type="Proteomes" id="UP001142078"/>
    </source>
</evidence>